<keyword evidence="2" id="KW-1185">Reference proteome</keyword>
<dbReference type="Proteomes" id="UP000198211">
    <property type="component" value="Unassembled WGS sequence"/>
</dbReference>
<dbReference type="SUPFAM" id="SSF48403">
    <property type="entry name" value="Ankyrin repeat"/>
    <property type="match status" value="2"/>
</dbReference>
<dbReference type="PANTHER" id="PTHR46586">
    <property type="entry name" value="ANKYRIN REPEAT-CONTAINING PROTEIN"/>
    <property type="match status" value="1"/>
</dbReference>
<dbReference type="EMBL" id="NBNE01000313">
    <property type="protein sequence ID" value="OWZ20542.1"/>
    <property type="molecule type" value="Genomic_DNA"/>
</dbReference>
<comment type="caution">
    <text evidence="1">The sequence shown here is derived from an EMBL/GenBank/DDBJ whole genome shotgun (WGS) entry which is preliminary data.</text>
</comment>
<evidence type="ECO:0000313" key="2">
    <source>
        <dbReference type="Proteomes" id="UP000198211"/>
    </source>
</evidence>
<dbReference type="PANTHER" id="PTHR46586:SF3">
    <property type="entry name" value="ANKYRIN REPEAT-CONTAINING PROTEIN"/>
    <property type="match status" value="1"/>
</dbReference>
<dbReference type="Gene3D" id="1.25.40.20">
    <property type="entry name" value="Ankyrin repeat-containing domain"/>
    <property type="match status" value="4"/>
</dbReference>
<dbReference type="AlphaFoldDB" id="A0A225WSG4"/>
<dbReference type="Pfam" id="PF12796">
    <property type="entry name" value="Ank_2"/>
    <property type="match status" value="1"/>
</dbReference>
<sequence length="692" mass="78410">MPLNKACTYGSLMLLDRIWYNTIDLEPNGWGLWSVRKLLRTHKLYGKMQFTLCLLAAIKINSVEIVRWLFDRFPDYGVRRTVVYEAASAGALEILQYFRANGTTIEGELEWMDDEEGWDEEIENWERGRWVRWGGSDAANAGLAGHAEVVKWMYETSANEDRNDYMSIDSAFMTGNMELASWLIDRIGMEPEGHEALHRAAAHGHVESLQWFQDRGLYIRFDAGTLIKAAEAGYLNVVRWIIDRDWNDEMLGTQVGLDEYKNDYNHGERTRLTYLTCLGGEASLAIHAAAVNGHIEVAKYLHAHVDMPLDCDEEREENRRLKKRITALLPRFTQDHNVERVSGKTMAVAAQNGFLDVVKWLYREYQGDPTINLFWFKGYIDEDVNVDFDEEGENCSIADVAAANGHLEVLQYLLQVGTENEEAREHKRRRTQKISDFAIREKLRSLAEQHSNEPTKPACTEAAMNGAATHGHLDVVRWLHDNGLGSCTVDAMDFAAQNGHLETVKWLHANRLEGCSTAAMDGAASGGYLDIVKWLHEHRSEGCTAAAMDKAARGGHLNVIKWLHENRTEGCTVAAMDGAAAYGELDTVKWLHRNRSEGCRELAMNGAAHEGHLHVLRWLFENRNEGFTAQAIDNASRFAQFETVLVLHNIAQQGLVTEIEIMEADASETLISDRYHDIVHAEFYRGNAINWQ</sequence>
<organism evidence="1 2">
    <name type="scientific">Phytophthora megakarya</name>
    <dbReference type="NCBI Taxonomy" id="4795"/>
    <lineage>
        <taxon>Eukaryota</taxon>
        <taxon>Sar</taxon>
        <taxon>Stramenopiles</taxon>
        <taxon>Oomycota</taxon>
        <taxon>Peronosporomycetes</taxon>
        <taxon>Peronosporales</taxon>
        <taxon>Peronosporaceae</taxon>
        <taxon>Phytophthora</taxon>
    </lineage>
</organism>
<dbReference type="InterPro" id="IPR002110">
    <property type="entry name" value="Ankyrin_rpt"/>
</dbReference>
<dbReference type="InterPro" id="IPR052050">
    <property type="entry name" value="SecEffector_AnkRepeat"/>
</dbReference>
<dbReference type="OrthoDB" id="120242at2759"/>
<reference evidence="2" key="1">
    <citation type="submission" date="2017-03" db="EMBL/GenBank/DDBJ databases">
        <title>Phytopthora megakarya and P. palmivora, two closely related causual agents of cacao black pod achieved similar genome size and gene model numbers by different mechanisms.</title>
        <authorList>
            <person name="Ali S."/>
            <person name="Shao J."/>
            <person name="Larry D.J."/>
            <person name="Kronmiller B."/>
            <person name="Shen D."/>
            <person name="Strem M.D."/>
            <person name="Melnick R.L."/>
            <person name="Guiltinan M.J."/>
            <person name="Tyler B.M."/>
            <person name="Meinhardt L.W."/>
            <person name="Bailey B.A."/>
        </authorList>
    </citation>
    <scope>NUCLEOTIDE SEQUENCE [LARGE SCALE GENOMIC DNA]</scope>
    <source>
        <strain evidence="2">zdho120</strain>
    </source>
</reference>
<dbReference type="STRING" id="4795.A0A225WSG4"/>
<protein>
    <submittedName>
        <fullName evidence="1">Uncharacterized protein</fullName>
    </submittedName>
</protein>
<dbReference type="InterPro" id="IPR036770">
    <property type="entry name" value="Ankyrin_rpt-contain_sf"/>
</dbReference>
<evidence type="ECO:0000313" key="1">
    <source>
        <dbReference type="EMBL" id="OWZ20542.1"/>
    </source>
</evidence>
<dbReference type="Pfam" id="PF13637">
    <property type="entry name" value="Ank_4"/>
    <property type="match status" value="1"/>
</dbReference>
<accession>A0A225WSG4</accession>
<dbReference type="SMART" id="SM00248">
    <property type="entry name" value="ANK"/>
    <property type="match status" value="6"/>
</dbReference>
<proteinExistence type="predicted"/>
<name>A0A225WSG4_9STRA</name>
<gene>
    <name evidence="1" type="ORF">PHMEG_0005024</name>
</gene>